<gene>
    <name evidence="3" type="ORF">BN1204_007660</name>
</gene>
<dbReference type="Gene3D" id="3.30.410.40">
    <property type="match status" value="2"/>
</dbReference>
<reference evidence="3" key="1">
    <citation type="journal article" date="2015" name="PLoS ONE">
        <title>Comprehensive Evaluation of Toxoplasma gondii VEG and Neospora caninum LIV Genomes with Tachyzoite Stage Transcriptome and Proteome Defines Novel Transcript Features.</title>
        <authorList>
            <person name="Ramaprasad A."/>
            <person name="Mourier T."/>
            <person name="Naeem R."/>
            <person name="Malas T.B."/>
            <person name="Moussa E."/>
            <person name="Panigrahi A."/>
            <person name="Vermont S.J."/>
            <person name="Otto T.D."/>
            <person name="Wastling J."/>
            <person name="Pain A."/>
        </authorList>
    </citation>
    <scope>NUCLEOTIDE SEQUENCE</scope>
    <source>
        <strain evidence="3">Liverpool</strain>
    </source>
</reference>
<dbReference type="SUPFAM" id="SSF51905">
    <property type="entry name" value="FAD/NAD(P)-binding domain"/>
    <property type="match status" value="1"/>
</dbReference>
<sequence>MGIADPSISQPISTRNGVITHVGTVMGGGTSISLGIYIEEPWSFFEYLNRVYNAGWEENLFGKAHKEVQNIFGDDVAQYVTPADTGFGPAVGEALRRQGYEPVGGSLPAQPSPGIKRVEWERDANGPIAKCVLYHKTTAKDTQGNGNIVQVPQASSSARLGEWVGTLFDATSYAVDATELLPGATLQPTDRTTWRRACIKDSDKSRIIISAGAIQTAALLYRSGVGPLPQIRQIRARPVLEIPTLGQAFIDRVFVTLNLFQKHYPDKIKPVPVSPVRKLDAAEGNESHTEGGGNSRRRGRQKLMRQRRKQVSSIRSQKEQREHQISSNIVGRLSSLQEDDRLIVGLELPDTDDAVGIRQDGASGGHQEGTDDGGVGNARAMNILFPTPPEQVAPHLTGTLKDHLFPWFGELEPARICQATGIRLLGPTCPRNPSELQPPPETEPFLLQSPTLTCSAVPIGHVSGARVAEGVIYATRFILPPLFRSDPVADALFETLQACSEHREPFGLALLKPLCAVAYPIIKCFRQVYANFYYTAQPKSRGSVRVSEDGKLEVNSNHLQHEEDLFDAVRGVSTLLKMAKQDTYRKIVQDSSAFSCPATILNGLLDLMTTMGSTSTVFLTKPANFFLIQNHLQDLIPPKHRRLRRIVKLDEKLKPRKLQGIPRDGDIQTEDDAFEFEDYSAHVLEGLDLEKMEAVGIKKRLEKIGFDFDSYVTHLKARSEAYISSAAAEAFLGWPLKPETGTQNSPRNSTLPCSAPMTSEQQPHSISRAGEETVALRQAVEECRADCSPLTGSGLDPFCPAADVCCTVFGNSKCFSTAAERRDKMSELLQEAAQVEATRQYVPEIPFPGQLGKAFTGVQWAATYPPLLPNAQDPKAVAKYALSYMSSIWHHANTVPMGKIVDKNFDLIGARRLSVIDSSVLNELPRMNPTATMMMMGIYGGMVKQRQRMSS</sequence>
<dbReference type="Gene3D" id="3.50.50.60">
    <property type="entry name" value="FAD/NAD(P)-binding domain"/>
    <property type="match status" value="2"/>
</dbReference>
<dbReference type="Pfam" id="PF05199">
    <property type="entry name" value="GMC_oxred_C"/>
    <property type="match status" value="1"/>
</dbReference>
<feature type="compositionally biased region" description="Basic and acidic residues" evidence="1">
    <location>
        <begin position="280"/>
        <end position="289"/>
    </location>
</feature>
<organism evidence="3">
    <name type="scientific">Neospora caninum (strain Liverpool)</name>
    <dbReference type="NCBI Taxonomy" id="572307"/>
    <lineage>
        <taxon>Eukaryota</taxon>
        <taxon>Sar</taxon>
        <taxon>Alveolata</taxon>
        <taxon>Apicomplexa</taxon>
        <taxon>Conoidasida</taxon>
        <taxon>Coccidia</taxon>
        <taxon>Eucoccidiorida</taxon>
        <taxon>Eimeriorina</taxon>
        <taxon>Sarcocystidae</taxon>
        <taxon>Neospora</taxon>
    </lineage>
</organism>
<evidence type="ECO:0000259" key="2">
    <source>
        <dbReference type="Pfam" id="PF05199"/>
    </source>
</evidence>
<dbReference type="InterPro" id="IPR051871">
    <property type="entry name" value="GMC_Oxidoreductase-Related"/>
</dbReference>
<name>A0A0F7U960_NEOCL</name>
<dbReference type="AlphaFoldDB" id="A0A0F7U960"/>
<dbReference type="PANTHER" id="PTHR45968">
    <property type="entry name" value="OSJNBA0019K04.7 PROTEIN"/>
    <property type="match status" value="1"/>
</dbReference>
<dbReference type="InterPro" id="IPR036188">
    <property type="entry name" value="FAD/NAD-bd_sf"/>
</dbReference>
<feature type="domain" description="Glucose-methanol-choline oxidoreductase C-terminal" evidence="2">
    <location>
        <begin position="822"/>
        <end position="937"/>
    </location>
</feature>
<feature type="region of interest" description="Disordered" evidence="1">
    <location>
        <begin position="280"/>
        <end position="326"/>
    </location>
</feature>
<evidence type="ECO:0000313" key="3">
    <source>
        <dbReference type="EMBL" id="CEL64897.1"/>
    </source>
</evidence>
<dbReference type="PANTHER" id="PTHR45968:SF3">
    <property type="entry name" value="OS04G0573100 PROTEIN"/>
    <property type="match status" value="1"/>
</dbReference>
<keyword evidence="3" id="KW-0456">Lyase</keyword>
<feature type="compositionally biased region" description="Polar residues" evidence="1">
    <location>
        <begin position="740"/>
        <end position="764"/>
    </location>
</feature>
<dbReference type="EMBL" id="LN714477">
    <property type="protein sequence ID" value="CEL64897.1"/>
    <property type="molecule type" value="Genomic_DNA"/>
</dbReference>
<feature type="compositionally biased region" description="Basic residues" evidence="1">
    <location>
        <begin position="295"/>
        <end position="310"/>
    </location>
</feature>
<evidence type="ECO:0000256" key="1">
    <source>
        <dbReference type="SAM" id="MobiDB-lite"/>
    </source>
</evidence>
<dbReference type="InterPro" id="IPR007867">
    <property type="entry name" value="GMC_OxRtase_C"/>
</dbReference>
<feature type="region of interest" description="Disordered" evidence="1">
    <location>
        <begin position="738"/>
        <end position="764"/>
    </location>
</feature>
<accession>A0A0F7U960</accession>
<proteinExistence type="predicted"/>
<dbReference type="GO" id="GO:0016614">
    <property type="term" value="F:oxidoreductase activity, acting on CH-OH group of donors"/>
    <property type="evidence" value="ECO:0007669"/>
    <property type="project" value="InterPro"/>
</dbReference>
<dbReference type="GO" id="GO:0016829">
    <property type="term" value="F:lyase activity"/>
    <property type="evidence" value="ECO:0007669"/>
    <property type="project" value="UniProtKB-KW"/>
</dbReference>
<protein>
    <submittedName>
        <fullName evidence="3">Mandelonitrile lyase, putative</fullName>
    </submittedName>
</protein>